<dbReference type="AlphaFoldDB" id="A0A232F650"/>
<protein>
    <recommendedName>
        <fullName evidence="8">Transmembrane protein 17</fullName>
    </recommendedName>
</protein>
<feature type="transmembrane region" description="Helical" evidence="5">
    <location>
        <begin position="107"/>
        <end position="126"/>
    </location>
</feature>
<evidence type="ECO:0000256" key="1">
    <source>
        <dbReference type="ARBA" id="ARBA00004141"/>
    </source>
</evidence>
<feature type="transmembrane region" description="Helical" evidence="5">
    <location>
        <begin position="73"/>
        <end position="95"/>
    </location>
</feature>
<proteinExistence type="predicted"/>
<dbReference type="GO" id="GO:1905515">
    <property type="term" value="P:non-motile cilium assembly"/>
    <property type="evidence" value="ECO:0007669"/>
    <property type="project" value="TreeGrafter"/>
</dbReference>
<gene>
    <name evidence="6" type="ORF">TSAR_009289</name>
</gene>
<reference evidence="6 7" key="1">
    <citation type="journal article" date="2017" name="Curr. Biol.">
        <title>The Evolution of Venom by Co-option of Single-Copy Genes.</title>
        <authorList>
            <person name="Martinson E.O."/>
            <person name="Mrinalini"/>
            <person name="Kelkar Y.D."/>
            <person name="Chang C.H."/>
            <person name="Werren J.H."/>
        </authorList>
    </citation>
    <scope>NUCLEOTIDE SEQUENCE [LARGE SCALE GENOMIC DNA]</scope>
    <source>
        <strain evidence="6 7">Alberta</strain>
        <tissue evidence="6">Whole body</tissue>
    </source>
</reference>
<dbReference type="EMBL" id="NNAY01000908">
    <property type="protein sequence ID" value="OXU25970.1"/>
    <property type="molecule type" value="Genomic_DNA"/>
</dbReference>
<dbReference type="OrthoDB" id="311720at2759"/>
<keyword evidence="4 5" id="KW-0472">Membrane</keyword>
<dbReference type="Pfam" id="PF09799">
    <property type="entry name" value="Transmemb_17"/>
    <property type="match status" value="1"/>
</dbReference>
<evidence type="ECO:0008006" key="8">
    <source>
        <dbReference type="Google" id="ProtNLM"/>
    </source>
</evidence>
<name>A0A232F650_9HYME</name>
<evidence type="ECO:0000313" key="7">
    <source>
        <dbReference type="Proteomes" id="UP000215335"/>
    </source>
</evidence>
<accession>A0A232F650</accession>
<sequence length="182" mass="21019">MWKSSVISASDRIFPGLVCHDRKKEFYDVGNRIKSSLPLQIALYLNVRYSPIWLLVLLYYLDKKYYDLSEVYKFVSVAVFLAVTGLECARLYLGYLGNLGEKIPELASFWLISTLLQFPLEMFLVFDRNSVHQLNERIFNGFALGLLIIEIITGTIVLKTSADHHAKRFYMAQMYGIDDTLK</sequence>
<keyword evidence="3 5" id="KW-1133">Transmembrane helix</keyword>
<evidence type="ECO:0000313" key="6">
    <source>
        <dbReference type="EMBL" id="OXU25970.1"/>
    </source>
</evidence>
<dbReference type="PANTHER" id="PTHR13531:SF6">
    <property type="entry name" value="TMEM (HUMAN TRANSMEMBRANE PROTEIN) HOMOLOG"/>
    <property type="match status" value="1"/>
</dbReference>
<evidence type="ECO:0000256" key="2">
    <source>
        <dbReference type="ARBA" id="ARBA00022692"/>
    </source>
</evidence>
<keyword evidence="2 5" id="KW-0812">Transmembrane</keyword>
<dbReference type="InterPro" id="IPR019184">
    <property type="entry name" value="Uncharacterised_TM-17"/>
</dbReference>
<keyword evidence="7" id="KW-1185">Reference proteome</keyword>
<dbReference type="STRING" id="543379.A0A232F650"/>
<evidence type="ECO:0000256" key="3">
    <source>
        <dbReference type="ARBA" id="ARBA00022989"/>
    </source>
</evidence>
<organism evidence="6 7">
    <name type="scientific">Trichomalopsis sarcophagae</name>
    <dbReference type="NCBI Taxonomy" id="543379"/>
    <lineage>
        <taxon>Eukaryota</taxon>
        <taxon>Metazoa</taxon>
        <taxon>Ecdysozoa</taxon>
        <taxon>Arthropoda</taxon>
        <taxon>Hexapoda</taxon>
        <taxon>Insecta</taxon>
        <taxon>Pterygota</taxon>
        <taxon>Neoptera</taxon>
        <taxon>Endopterygota</taxon>
        <taxon>Hymenoptera</taxon>
        <taxon>Apocrita</taxon>
        <taxon>Proctotrupomorpha</taxon>
        <taxon>Chalcidoidea</taxon>
        <taxon>Pteromalidae</taxon>
        <taxon>Pteromalinae</taxon>
        <taxon>Trichomalopsis</taxon>
    </lineage>
</organism>
<evidence type="ECO:0000256" key="5">
    <source>
        <dbReference type="SAM" id="Phobius"/>
    </source>
</evidence>
<dbReference type="PANTHER" id="PTHR13531">
    <property type="entry name" value="GEO07735P1-RELATED-RELATED"/>
    <property type="match status" value="1"/>
</dbReference>
<dbReference type="GO" id="GO:0016020">
    <property type="term" value="C:membrane"/>
    <property type="evidence" value="ECO:0007669"/>
    <property type="project" value="UniProtKB-SubCell"/>
</dbReference>
<feature type="transmembrane region" description="Helical" evidence="5">
    <location>
        <begin position="41"/>
        <end position="61"/>
    </location>
</feature>
<feature type="transmembrane region" description="Helical" evidence="5">
    <location>
        <begin position="138"/>
        <end position="158"/>
    </location>
</feature>
<evidence type="ECO:0000256" key="4">
    <source>
        <dbReference type="ARBA" id="ARBA00023136"/>
    </source>
</evidence>
<comment type="subcellular location">
    <subcellularLocation>
        <location evidence="1">Membrane</location>
        <topology evidence="1">Multi-pass membrane protein</topology>
    </subcellularLocation>
</comment>
<dbReference type="Proteomes" id="UP000215335">
    <property type="component" value="Unassembled WGS sequence"/>
</dbReference>
<comment type="caution">
    <text evidence="6">The sequence shown here is derived from an EMBL/GenBank/DDBJ whole genome shotgun (WGS) entry which is preliminary data.</text>
</comment>
<dbReference type="GO" id="GO:0035869">
    <property type="term" value="C:ciliary transition zone"/>
    <property type="evidence" value="ECO:0007669"/>
    <property type="project" value="TreeGrafter"/>
</dbReference>